<dbReference type="Proteomes" id="UP001732700">
    <property type="component" value="Chromosome 1D"/>
</dbReference>
<reference evidence="1" key="2">
    <citation type="submission" date="2025-09" db="UniProtKB">
        <authorList>
            <consortium name="EnsemblPlants"/>
        </authorList>
    </citation>
    <scope>IDENTIFICATION</scope>
</reference>
<evidence type="ECO:0000313" key="2">
    <source>
        <dbReference type="Proteomes" id="UP001732700"/>
    </source>
</evidence>
<reference evidence="1" key="1">
    <citation type="submission" date="2021-05" db="EMBL/GenBank/DDBJ databases">
        <authorList>
            <person name="Scholz U."/>
            <person name="Mascher M."/>
            <person name="Fiebig A."/>
        </authorList>
    </citation>
    <scope>NUCLEOTIDE SEQUENCE [LARGE SCALE GENOMIC DNA]</scope>
</reference>
<evidence type="ECO:0000313" key="1">
    <source>
        <dbReference type="EnsemblPlants" id="AVESA.00010b.r2.1DG0132270.1.CDS.1"/>
    </source>
</evidence>
<sequence>MARPGHTASLLVAVAMTTLLLAAGTATAQDCANATFPAGRWFERCNALPVLGASLHWTYHAANGTAELAFRAPSPSGGWVAWGINTAGGVGMSGSSVFVASHQDGSGGGAVSVLSTVLESTSPSLTNGTLGFDVPVPPTAEYASGAYTIYVTVALPNNSTTQNTVWQAGPSSSGGSILPHPMTGTSLQSVKKQDFLSG</sequence>
<organism evidence="1 2">
    <name type="scientific">Avena sativa</name>
    <name type="common">Oat</name>
    <dbReference type="NCBI Taxonomy" id="4498"/>
    <lineage>
        <taxon>Eukaryota</taxon>
        <taxon>Viridiplantae</taxon>
        <taxon>Streptophyta</taxon>
        <taxon>Embryophyta</taxon>
        <taxon>Tracheophyta</taxon>
        <taxon>Spermatophyta</taxon>
        <taxon>Magnoliopsida</taxon>
        <taxon>Liliopsida</taxon>
        <taxon>Poales</taxon>
        <taxon>Poaceae</taxon>
        <taxon>BOP clade</taxon>
        <taxon>Pooideae</taxon>
        <taxon>Poodae</taxon>
        <taxon>Poeae</taxon>
        <taxon>Poeae Chloroplast Group 1 (Aveneae type)</taxon>
        <taxon>Aveninae</taxon>
        <taxon>Avena</taxon>
    </lineage>
</organism>
<accession>A0ACD5TUQ3</accession>
<name>A0ACD5TUQ3_AVESA</name>
<keyword evidence="2" id="KW-1185">Reference proteome</keyword>
<proteinExistence type="predicted"/>
<dbReference type="EnsemblPlants" id="AVESA.00010b.r2.1DG0132270.1">
    <property type="protein sequence ID" value="AVESA.00010b.r2.1DG0132270.1.CDS.1"/>
    <property type="gene ID" value="AVESA.00010b.r2.1DG0132270"/>
</dbReference>
<protein>
    <submittedName>
        <fullName evidence="1">Uncharacterized protein</fullName>
    </submittedName>
</protein>